<name>A0A0K9YIH7_9BACL</name>
<dbReference type="SUPFAM" id="SSF109604">
    <property type="entry name" value="HD-domain/PDEase-like"/>
    <property type="match status" value="1"/>
</dbReference>
<dbReference type="Gene3D" id="6.10.340.10">
    <property type="match status" value="1"/>
</dbReference>
<evidence type="ECO:0000256" key="1">
    <source>
        <dbReference type="ARBA" id="ARBA00004236"/>
    </source>
</evidence>
<dbReference type="PROSITE" id="PS51832">
    <property type="entry name" value="HD_GYP"/>
    <property type="match status" value="1"/>
</dbReference>
<evidence type="ECO:0000313" key="10">
    <source>
        <dbReference type="Proteomes" id="UP000319578"/>
    </source>
</evidence>
<reference evidence="9" key="1">
    <citation type="submission" date="2015-07" db="EMBL/GenBank/DDBJ databases">
        <title>Genome sequencing project for genomic taxonomy and phylogenomics of Bacillus-like bacteria.</title>
        <authorList>
            <person name="Liu B."/>
            <person name="Wang J."/>
            <person name="Zhu Y."/>
            <person name="Liu G."/>
            <person name="Chen Q."/>
            <person name="Chen Z."/>
            <person name="Lan J."/>
            <person name="Che J."/>
            <person name="Ge C."/>
            <person name="Shi H."/>
            <person name="Pan Z."/>
            <person name="Liu X."/>
        </authorList>
    </citation>
    <scope>NUCLEOTIDE SEQUENCE [LARGE SCALE GENOMIC DNA]</scope>
    <source>
        <strain evidence="9">DSM 9887</strain>
    </source>
</reference>
<dbReference type="Pfam" id="PF00672">
    <property type="entry name" value="HAMP"/>
    <property type="match status" value="1"/>
</dbReference>
<evidence type="ECO:0000256" key="3">
    <source>
        <dbReference type="ARBA" id="ARBA00023136"/>
    </source>
</evidence>
<keyword evidence="2" id="KW-1003">Cell membrane</keyword>
<dbReference type="Pfam" id="PF13487">
    <property type="entry name" value="HD_5"/>
    <property type="match status" value="1"/>
</dbReference>
<keyword evidence="4" id="KW-1133">Transmembrane helix</keyword>
<accession>A0A0K9YIH7</accession>
<reference evidence="7 10" key="3">
    <citation type="submission" date="2019-06" db="EMBL/GenBank/DDBJ databases">
        <title>Whole genome shotgun sequence of Brevibacillus reuszeri NBRC 15719.</title>
        <authorList>
            <person name="Hosoyama A."/>
            <person name="Uohara A."/>
            <person name="Ohji S."/>
            <person name="Ichikawa N."/>
        </authorList>
    </citation>
    <scope>NUCLEOTIDE SEQUENCE [LARGE SCALE GENOMIC DNA]</scope>
    <source>
        <strain evidence="7 10">NBRC 15719</strain>
    </source>
</reference>
<comment type="subcellular location">
    <subcellularLocation>
        <location evidence="1">Cell membrane</location>
    </subcellularLocation>
</comment>
<dbReference type="GO" id="GO:0007165">
    <property type="term" value="P:signal transduction"/>
    <property type="evidence" value="ECO:0007669"/>
    <property type="project" value="InterPro"/>
</dbReference>
<dbReference type="OrthoDB" id="9759601at2"/>
<evidence type="ECO:0000256" key="2">
    <source>
        <dbReference type="ARBA" id="ARBA00022475"/>
    </source>
</evidence>
<evidence type="ECO:0000259" key="6">
    <source>
        <dbReference type="PROSITE" id="PS51832"/>
    </source>
</evidence>
<dbReference type="SMART" id="SM00471">
    <property type="entry name" value="HDc"/>
    <property type="match status" value="1"/>
</dbReference>
<dbReference type="Gene3D" id="1.10.3210.10">
    <property type="entry name" value="Hypothetical protein af1432"/>
    <property type="match status" value="1"/>
</dbReference>
<evidence type="ECO:0000313" key="7">
    <source>
        <dbReference type="EMBL" id="GED72086.1"/>
    </source>
</evidence>
<protein>
    <submittedName>
        <fullName evidence="8">C-di-GMP phosphodiesterase</fullName>
    </submittedName>
</protein>
<proteinExistence type="predicted"/>
<gene>
    <name evidence="8" type="ORF">ADS79_33935</name>
    <name evidence="7" type="ORF">BRE01_57880</name>
</gene>
<feature type="domain" description="HD-GYP" evidence="6">
    <location>
        <begin position="365"/>
        <end position="563"/>
    </location>
</feature>
<keyword evidence="3 4" id="KW-0472">Membrane</keyword>
<dbReference type="EMBL" id="LGIQ01000020">
    <property type="protein sequence ID" value="KNB68476.1"/>
    <property type="molecule type" value="Genomic_DNA"/>
</dbReference>
<dbReference type="Proteomes" id="UP000036834">
    <property type="component" value="Unassembled WGS sequence"/>
</dbReference>
<evidence type="ECO:0000259" key="5">
    <source>
        <dbReference type="PROSITE" id="PS50885"/>
    </source>
</evidence>
<evidence type="ECO:0000313" key="9">
    <source>
        <dbReference type="Proteomes" id="UP000036834"/>
    </source>
</evidence>
<dbReference type="PATRIC" id="fig|54915.3.peg.364"/>
<evidence type="ECO:0000256" key="4">
    <source>
        <dbReference type="SAM" id="Phobius"/>
    </source>
</evidence>
<organism evidence="8 9">
    <name type="scientific">Brevibacillus reuszeri</name>
    <dbReference type="NCBI Taxonomy" id="54915"/>
    <lineage>
        <taxon>Bacteria</taxon>
        <taxon>Bacillati</taxon>
        <taxon>Bacillota</taxon>
        <taxon>Bacilli</taxon>
        <taxon>Bacillales</taxon>
        <taxon>Paenibacillaceae</taxon>
        <taxon>Brevibacillus</taxon>
    </lineage>
</organism>
<feature type="transmembrane region" description="Helical" evidence="4">
    <location>
        <begin position="283"/>
        <end position="302"/>
    </location>
</feature>
<dbReference type="PROSITE" id="PS50885">
    <property type="entry name" value="HAMP"/>
    <property type="match status" value="1"/>
</dbReference>
<dbReference type="EMBL" id="BJON01000025">
    <property type="protein sequence ID" value="GED72086.1"/>
    <property type="molecule type" value="Genomic_DNA"/>
</dbReference>
<dbReference type="RefSeq" id="WP_049742887.1">
    <property type="nucleotide sequence ID" value="NZ_BJON01000025.1"/>
</dbReference>
<dbReference type="STRING" id="54915.ADS79_33935"/>
<feature type="domain" description="HAMP" evidence="5">
    <location>
        <begin position="307"/>
        <end position="359"/>
    </location>
</feature>
<dbReference type="PANTHER" id="PTHR43155:SF2">
    <property type="entry name" value="CYCLIC DI-GMP PHOSPHODIESTERASE PA4108"/>
    <property type="match status" value="1"/>
</dbReference>
<evidence type="ECO:0000313" key="8">
    <source>
        <dbReference type="EMBL" id="KNB68476.1"/>
    </source>
</evidence>
<dbReference type="CDD" id="cd00077">
    <property type="entry name" value="HDc"/>
    <property type="match status" value="1"/>
</dbReference>
<dbReference type="SUPFAM" id="SSF158472">
    <property type="entry name" value="HAMP domain-like"/>
    <property type="match status" value="1"/>
</dbReference>
<dbReference type="Proteomes" id="UP000319578">
    <property type="component" value="Unassembled WGS sequence"/>
</dbReference>
<keyword evidence="4" id="KW-0812">Transmembrane</keyword>
<dbReference type="GO" id="GO:0005886">
    <property type="term" value="C:plasma membrane"/>
    <property type="evidence" value="ECO:0007669"/>
    <property type="project" value="UniProtKB-SubCell"/>
</dbReference>
<sequence>MLLKLKDRLFATFLLLSLLPILFICFLFYKEAQEAVYGQYETSIGMHLNLIDEQLILYFRNMQNETSRLAEHPVLKVADSLSDVNSVRGVFLHFAYTHETVGNIHLLRDDLRTFSMREEAGWDRNSRRPFWLNPEDIGLKDSQIWLYSRLDQISNQKSMFVSQRVSNNEGKSIGILLVEIKLDVMATWLKTNVLHTHKELMVISPTGKILIHSDPDKLGKQVQGLSEYASLSRSIKNSHEGEVFSFRENGKLVYAYLQVSPSSGNVYVEWLPGDDITSRLDRLHIILLCTIIAIVGFSAYVAHRLSHWVRKPIYTLVEATDVLLKGDFSVRVPIQGMEEITMLERKFNQMAEQLHALIGREREYLQKELDQIVRSFYLAVEMKDPYTAGHTERVTHYALIIYDHMDPIDCQTVSRDDLRYASLMHDIGKVAIPDDVLLKNGRLTAEEYERMKQHSSIGADIVEQIESLAHVSPGVRHHHERWDGHGYPNRLKGEEIPLIGRILAVADTFDAMTSTRSYRKAMTATEAYEEILRGIQSQFDPKIVKVFQQAFDQGAFRIEQQNNHETAVLERLQKKQGQA</sequence>
<dbReference type="SMART" id="SM00304">
    <property type="entry name" value="HAMP"/>
    <property type="match status" value="1"/>
</dbReference>
<dbReference type="PANTHER" id="PTHR43155">
    <property type="entry name" value="CYCLIC DI-GMP PHOSPHODIESTERASE PA4108-RELATED"/>
    <property type="match status" value="1"/>
</dbReference>
<dbReference type="InterPro" id="IPR037522">
    <property type="entry name" value="HD_GYP_dom"/>
</dbReference>
<dbReference type="InterPro" id="IPR003607">
    <property type="entry name" value="HD/PDEase_dom"/>
</dbReference>
<keyword evidence="10" id="KW-1185">Reference proteome</keyword>
<comment type="caution">
    <text evidence="8">The sequence shown here is derived from an EMBL/GenBank/DDBJ whole genome shotgun (WGS) entry which is preliminary data.</text>
</comment>
<dbReference type="AlphaFoldDB" id="A0A0K9YIH7"/>
<dbReference type="CDD" id="cd06225">
    <property type="entry name" value="HAMP"/>
    <property type="match status" value="1"/>
</dbReference>
<reference evidence="8" key="2">
    <citation type="submission" date="2015-07" db="EMBL/GenBank/DDBJ databases">
        <title>MeaNS - Measles Nucleotide Surveillance Program.</title>
        <authorList>
            <person name="Tran T."/>
            <person name="Druce J."/>
        </authorList>
    </citation>
    <scope>NUCLEOTIDE SEQUENCE</scope>
    <source>
        <strain evidence="8">DSM 9887</strain>
    </source>
</reference>
<dbReference type="Gene3D" id="3.30.450.20">
    <property type="entry name" value="PAS domain"/>
    <property type="match status" value="1"/>
</dbReference>
<dbReference type="InterPro" id="IPR003660">
    <property type="entry name" value="HAMP_dom"/>
</dbReference>